<dbReference type="Proteomes" id="UP001174934">
    <property type="component" value="Unassembled WGS sequence"/>
</dbReference>
<reference evidence="2" key="1">
    <citation type="submission" date="2023-06" db="EMBL/GenBank/DDBJ databases">
        <title>Genome-scale phylogeny and comparative genomics of the fungal order Sordariales.</title>
        <authorList>
            <consortium name="Lawrence Berkeley National Laboratory"/>
            <person name="Hensen N."/>
            <person name="Bonometti L."/>
            <person name="Westerberg I."/>
            <person name="Brannstrom I.O."/>
            <person name="Guillou S."/>
            <person name="Cros-Aarteil S."/>
            <person name="Calhoun S."/>
            <person name="Haridas S."/>
            <person name="Kuo A."/>
            <person name="Mondo S."/>
            <person name="Pangilinan J."/>
            <person name="Riley R."/>
            <person name="LaButti K."/>
            <person name="Andreopoulos B."/>
            <person name="Lipzen A."/>
            <person name="Chen C."/>
            <person name="Yanf M."/>
            <person name="Daum C."/>
            <person name="Ng V."/>
            <person name="Clum A."/>
            <person name="Steindorff A."/>
            <person name="Ohm R."/>
            <person name="Martin F."/>
            <person name="Silar P."/>
            <person name="Natvig D."/>
            <person name="Lalanne C."/>
            <person name="Gautier V."/>
            <person name="Ament-velasquez S.L."/>
            <person name="Kruys A."/>
            <person name="Hutchinson M.I."/>
            <person name="Powell A.J."/>
            <person name="Barry K."/>
            <person name="Miller A.N."/>
            <person name="Grigoriev I.V."/>
            <person name="Debuchy R."/>
            <person name="Gladieux P."/>
            <person name="Thoren M.H."/>
            <person name="Johannesson H."/>
        </authorList>
    </citation>
    <scope>NUCLEOTIDE SEQUENCE</scope>
    <source>
        <strain evidence="2">SMH3391-2</strain>
    </source>
</reference>
<name>A0AA39WTD3_9PEZI</name>
<dbReference type="PANTHER" id="PTHR32251:SF23">
    <property type="entry name" value="3-OXO-5-ALPHA-STEROID 4-DEHYDROGENASE (DUF1295)"/>
    <property type="match status" value="1"/>
</dbReference>
<dbReference type="PANTHER" id="PTHR32251">
    <property type="entry name" value="3-OXO-5-ALPHA-STEROID 4-DEHYDROGENASE"/>
    <property type="match status" value="1"/>
</dbReference>
<dbReference type="EMBL" id="JAULSR010000004">
    <property type="protein sequence ID" value="KAK0621250.1"/>
    <property type="molecule type" value="Genomic_DNA"/>
</dbReference>
<dbReference type="AlphaFoldDB" id="A0AA39WTD3"/>
<proteinExistence type="predicted"/>
<feature type="transmembrane region" description="Helical" evidence="1">
    <location>
        <begin position="149"/>
        <end position="175"/>
    </location>
</feature>
<evidence type="ECO:0008006" key="4">
    <source>
        <dbReference type="Google" id="ProtNLM"/>
    </source>
</evidence>
<keyword evidence="3" id="KW-1185">Reference proteome</keyword>
<evidence type="ECO:0000256" key="1">
    <source>
        <dbReference type="SAM" id="Phobius"/>
    </source>
</evidence>
<comment type="caution">
    <text evidence="2">The sequence shown here is derived from an EMBL/GenBank/DDBJ whole genome shotgun (WGS) entry which is preliminary data.</text>
</comment>
<keyword evidence="1" id="KW-0812">Transmembrane</keyword>
<evidence type="ECO:0000313" key="2">
    <source>
        <dbReference type="EMBL" id="KAK0621250.1"/>
    </source>
</evidence>
<dbReference type="Pfam" id="PF06966">
    <property type="entry name" value="DUF1295"/>
    <property type="match status" value="1"/>
</dbReference>
<feature type="transmembrane region" description="Helical" evidence="1">
    <location>
        <begin position="53"/>
        <end position="71"/>
    </location>
</feature>
<dbReference type="InterPro" id="IPR010721">
    <property type="entry name" value="UstE-like"/>
</dbReference>
<dbReference type="Gene3D" id="1.20.120.1630">
    <property type="match status" value="1"/>
</dbReference>
<sequence length="355" mass="40473">MALPALRALEDCSDWSKTVEPFIPQFYALPEKLLQVSTSPQGLVQLYRETNPLVSGFALSLFLGAVFLVVSEINRNYSQVDRCWSLLPTIYLAHFNLWARLAGLPSQRLDAAVFVGTAWSIRLTYNYWRKGGYTVGSEDYRWEIVRNQVPAIAFHFLNLTFISFIQSVLLFLIAAPGYVLLLSSRFEPEITGADVGYVAAELALVLVEWFADQQQWDYHGAKNAYREGKILPGYTQADLDRGFVTSGLWGYSRHPNFTAEQSIWFFMYQWGCFASNSLYGWTAAGPSFLILLFQGSTWLTELITAGKYPEYNEYRNRVGMFVPTSFSPYMTPVVKPKIIRTSELAKKLEQKQKQK</sequence>
<protein>
    <recommendedName>
        <fullName evidence="4">DUF1295 domain-containing protein</fullName>
    </recommendedName>
</protein>
<keyword evidence="1" id="KW-0472">Membrane</keyword>
<dbReference type="GO" id="GO:0016020">
    <property type="term" value="C:membrane"/>
    <property type="evidence" value="ECO:0007669"/>
    <property type="project" value="TreeGrafter"/>
</dbReference>
<keyword evidence="1" id="KW-1133">Transmembrane helix</keyword>
<organism evidence="2 3">
    <name type="scientific">Bombardia bombarda</name>
    <dbReference type="NCBI Taxonomy" id="252184"/>
    <lineage>
        <taxon>Eukaryota</taxon>
        <taxon>Fungi</taxon>
        <taxon>Dikarya</taxon>
        <taxon>Ascomycota</taxon>
        <taxon>Pezizomycotina</taxon>
        <taxon>Sordariomycetes</taxon>
        <taxon>Sordariomycetidae</taxon>
        <taxon>Sordariales</taxon>
        <taxon>Lasiosphaeriaceae</taxon>
        <taxon>Bombardia</taxon>
    </lineage>
</organism>
<accession>A0AA39WTD3</accession>
<evidence type="ECO:0000313" key="3">
    <source>
        <dbReference type="Proteomes" id="UP001174934"/>
    </source>
</evidence>
<gene>
    <name evidence="2" type="ORF">B0T17DRAFT_617721</name>
</gene>